<dbReference type="OrthoDB" id="3233595at2759"/>
<dbReference type="AlphaFoldDB" id="A0A0D7B4V2"/>
<dbReference type="InterPro" id="IPR047122">
    <property type="entry name" value="Trans-enoyl_RdTase-like"/>
</dbReference>
<dbReference type="Gene3D" id="3.40.50.720">
    <property type="entry name" value="NAD(P)-binding Rossmann-like Domain"/>
    <property type="match status" value="1"/>
</dbReference>
<dbReference type="Pfam" id="PF08240">
    <property type="entry name" value="ADH_N"/>
    <property type="match status" value="1"/>
</dbReference>
<dbReference type="PANTHER" id="PTHR45348:SF2">
    <property type="entry name" value="ZINC-TYPE ALCOHOL DEHYDROGENASE-LIKE PROTEIN C2E1P3.01"/>
    <property type="match status" value="1"/>
</dbReference>
<dbReference type="InterPro" id="IPR020843">
    <property type="entry name" value="ER"/>
</dbReference>
<dbReference type="InterPro" id="IPR013154">
    <property type="entry name" value="ADH-like_N"/>
</dbReference>
<gene>
    <name evidence="2" type="ORF">CYLTODRAFT_424534</name>
</gene>
<organism evidence="2 3">
    <name type="scientific">Cylindrobasidium torrendii FP15055 ss-10</name>
    <dbReference type="NCBI Taxonomy" id="1314674"/>
    <lineage>
        <taxon>Eukaryota</taxon>
        <taxon>Fungi</taxon>
        <taxon>Dikarya</taxon>
        <taxon>Basidiomycota</taxon>
        <taxon>Agaricomycotina</taxon>
        <taxon>Agaricomycetes</taxon>
        <taxon>Agaricomycetidae</taxon>
        <taxon>Agaricales</taxon>
        <taxon>Marasmiineae</taxon>
        <taxon>Physalacriaceae</taxon>
        <taxon>Cylindrobasidium</taxon>
    </lineage>
</organism>
<evidence type="ECO:0000313" key="3">
    <source>
        <dbReference type="Proteomes" id="UP000054007"/>
    </source>
</evidence>
<evidence type="ECO:0000259" key="1">
    <source>
        <dbReference type="SMART" id="SM00829"/>
    </source>
</evidence>
<sequence>MSNNSQQLALFLEAPQGAFAVRPTAIPSPLKGEVLIKVTATALNPVDWKIQAYNIFITEYPAILGLDIAGEVVGLGEGVTNFKNGDKVFGQGFFTNQYGSYAQYVALPTDIIAKIPENVTTDAASTLPTTFITAALGVGAAEVGGGLDPSFELQPKYNGETAVVIGGSTSVGQFAIQLLKLLGFSNIIAYASKKHTELLKSLGATEIIDRNETTLSDLPSKVKGPVKFVYDSIASTETQEIATAIVSTDGVAVTVLDDSRKVKPADKKLVHILGNSMIPGRREFGQKVWGRLESLLAEGKILPNRVEVLKGGLNGIVGGLGRLQRDEISGIKLVARPHETE</sequence>
<dbReference type="SUPFAM" id="SSF51735">
    <property type="entry name" value="NAD(P)-binding Rossmann-fold domains"/>
    <property type="match status" value="1"/>
</dbReference>
<accession>A0A0D7B4V2</accession>
<protein>
    <submittedName>
        <fullName evidence="2">GroES-like protein</fullName>
    </submittedName>
</protein>
<evidence type="ECO:0000313" key="2">
    <source>
        <dbReference type="EMBL" id="KIY65225.1"/>
    </source>
</evidence>
<dbReference type="STRING" id="1314674.A0A0D7B4V2"/>
<reference evidence="2 3" key="1">
    <citation type="journal article" date="2015" name="Fungal Genet. Biol.">
        <title>Evolution of novel wood decay mechanisms in Agaricales revealed by the genome sequences of Fistulina hepatica and Cylindrobasidium torrendii.</title>
        <authorList>
            <person name="Floudas D."/>
            <person name="Held B.W."/>
            <person name="Riley R."/>
            <person name="Nagy L.G."/>
            <person name="Koehler G."/>
            <person name="Ransdell A.S."/>
            <person name="Younus H."/>
            <person name="Chow J."/>
            <person name="Chiniquy J."/>
            <person name="Lipzen A."/>
            <person name="Tritt A."/>
            <person name="Sun H."/>
            <person name="Haridas S."/>
            <person name="LaButti K."/>
            <person name="Ohm R.A."/>
            <person name="Kues U."/>
            <person name="Blanchette R.A."/>
            <person name="Grigoriev I.V."/>
            <person name="Minto R.E."/>
            <person name="Hibbett D.S."/>
        </authorList>
    </citation>
    <scope>NUCLEOTIDE SEQUENCE [LARGE SCALE GENOMIC DNA]</scope>
    <source>
        <strain evidence="2 3">FP15055 ss-10</strain>
    </source>
</reference>
<dbReference type="Gene3D" id="3.90.180.10">
    <property type="entry name" value="Medium-chain alcohol dehydrogenases, catalytic domain"/>
    <property type="match status" value="1"/>
</dbReference>
<dbReference type="Proteomes" id="UP000054007">
    <property type="component" value="Unassembled WGS sequence"/>
</dbReference>
<dbReference type="EMBL" id="KN880599">
    <property type="protein sequence ID" value="KIY65225.1"/>
    <property type="molecule type" value="Genomic_DNA"/>
</dbReference>
<dbReference type="InterPro" id="IPR011032">
    <property type="entry name" value="GroES-like_sf"/>
</dbReference>
<feature type="domain" description="Enoyl reductase (ER)" evidence="1">
    <location>
        <begin position="17"/>
        <end position="335"/>
    </location>
</feature>
<dbReference type="InterPro" id="IPR013149">
    <property type="entry name" value="ADH-like_C"/>
</dbReference>
<dbReference type="CDD" id="cd08249">
    <property type="entry name" value="enoyl_reductase_like"/>
    <property type="match status" value="1"/>
</dbReference>
<dbReference type="SMART" id="SM00829">
    <property type="entry name" value="PKS_ER"/>
    <property type="match status" value="1"/>
</dbReference>
<dbReference type="SUPFAM" id="SSF50129">
    <property type="entry name" value="GroES-like"/>
    <property type="match status" value="1"/>
</dbReference>
<dbReference type="GO" id="GO:0016651">
    <property type="term" value="F:oxidoreductase activity, acting on NAD(P)H"/>
    <property type="evidence" value="ECO:0007669"/>
    <property type="project" value="InterPro"/>
</dbReference>
<dbReference type="InterPro" id="IPR036291">
    <property type="entry name" value="NAD(P)-bd_dom_sf"/>
</dbReference>
<proteinExistence type="predicted"/>
<name>A0A0D7B4V2_9AGAR</name>
<dbReference type="PANTHER" id="PTHR45348">
    <property type="entry name" value="HYPOTHETICAL OXIDOREDUCTASE (EUROFUNG)"/>
    <property type="match status" value="1"/>
</dbReference>
<dbReference type="Pfam" id="PF00107">
    <property type="entry name" value="ADH_zinc_N"/>
    <property type="match status" value="1"/>
</dbReference>
<keyword evidence="3" id="KW-1185">Reference proteome</keyword>